<comment type="caution">
    <text evidence="2">The sequence shown here is derived from an EMBL/GenBank/DDBJ whole genome shotgun (WGS) entry which is preliminary data.</text>
</comment>
<proteinExistence type="predicted"/>
<dbReference type="Proteomes" id="UP000326757">
    <property type="component" value="Unassembled WGS sequence"/>
</dbReference>
<dbReference type="AlphaFoldDB" id="A0A5N6K9H4"/>
<organism evidence="2 3">
    <name type="scientific">Monilinia laxa</name>
    <name type="common">Brown rot fungus</name>
    <name type="synonym">Sclerotinia laxa</name>
    <dbReference type="NCBI Taxonomy" id="61186"/>
    <lineage>
        <taxon>Eukaryota</taxon>
        <taxon>Fungi</taxon>
        <taxon>Dikarya</taxon>
        <taxon>Ascomycota</taxon>
        <taxon>Pezizomycotina</taxon>
        <taxon>Leotiomycetes</taxon>
        <taxon>Helotiales</taxon>
        <taxon>Sclerotiniaceae</taxon>
        <taxon>Monilinia</taxon>
    </lineage>
</organism>
<dbReference type="EMBL" id="VIGI01000005">
    <property type="protein sequence ID" value="KAB8299772.1"/>
    <property type="molecule type" value="Genomic_DNA"/>
</dbReference>
<sequence>MRFRSDALSVSIDDDGDDDDDDDDGDDGDDDDGGDDDDDEQREKTMDNGQWTMDYCFQNRLTRYNRMN</sequence>
<feature type="region of interest" description="Disordered" evidence="1">
    <location>
        <begin position="1"/>
        <end position="51"/>
    </location>
</feature>
<reference evidence="2 3" key="1">
    <citation type="submission" date="2019-06" db="EMBL/GenBank/DDBJ databases">
        <title>Genome Sequence of the Brown Rot Fungal Pathogen Monilinia laxa.</title>
        <authorList>
            <person name="De Miccolis Angelini R.M."/>
            <person name="Landi L."/>
            <person name="Abate D."/>
            <person name="Pollastro S."/>
            <person name="Romanazzi G."/>
            <person name="Faretra F."/>
        </authorList>
    </citation>
    <scope>NUCLEOTIDE SEQUENCE [LARGE SCALE GENOMIC DNA]</scope>
    <source>
        <strain evidence="2 3">Mlax316</strain>
    </source>
</reference>
<gene>
    <name evidence="2" type="ORF">EYC80_000025</name>
</gene>
<protein>
    <submittedName>
        <fullName evidence="2">Uncharacterized protein</fullName>
    </submittedName>
</protein>
<evidence type="ECO:0000313" key="3">
    <source>
        <dbReference type="Proteomes" id="UP000326757"/>
    </source>
</evidence>
<accession>A0A5N6K9H4</accession>
<evidence type="ECO:0000256" key="1">
    <source>
        <dbReference type="SAM" id="MobiDB-lite"/>
    </source>
</evidence>
<evidence type="ECO:0000313" key="2">
    <source>
        <dbReference type="EMBL" id="KAB8299772.1"/>
    </source>
</evidence>
<keyword evidence="3" id="KW-1185">Reference proteome</keyword>
<name>A0A5N6K9H4_MONLA</name>
<feature type="compositionally biased region" description="Acidic residues" evidence="1">
    <location>
        <begin position="12"/>
        <end position="40"/>
    </location>
</feature>